<name>A0ABT8TAQ2_9GAMM</name>
<dbReference type="Proteomes" id="UP001168380">
    <property type="component" value="Unassembled WGS sequence"/>
</dbReference>
<protein>
    <submittedName>
        <fullName evidence="1">Uncharacterized protein</fullName>
    </submittedName>
</protein>
<evidence type="ECO:0000313" key="2">
    <source>
        <dbReference type="Proteomes" id="UP001168380"/>
    </source>
</evidence>
<reference evidence="1" key="1">
    <citation type="submission" date="2023-07" db="EMBL/GenBank/DDBJ databases">
        <title>Gilvimarinus algae sp. nov., isolated from the surface of Kelp.</title>
        <authorList>
            <person name="Sun Y.Y."/>
            <person name="Gong Y."/>
            <person name="Du Z.J."/>
        </authorList>
    </citation>
    <scope>NUCLEOTIDE SEQUENCE</scope>
    <source>
        <strain evidence="1">SDUM040014</strain>
    </source>
</reference>
<dbReference type="RefSeq" id="WP_302711330.1">
    <property type="nucleotide sequence ID" value="NZ_JAULRT010000034.1"/>
</dbReference>
<evidence type="ECO:0000313" key="1">
    <source>
        <dbReference type="EMBL" id="MDO3381200.1"/>
    </source>
</evidence>
<proteinExistence type="predicted"/>
<comment type="caution">
    <text evidence="1">The sequence shown here is derived from an EMBL/GenBank/DDBJ whole genome shotgun (WGS) entry which is preliminary data.</text>
</comment>
<sequence>MNQITANKALLPDKFSAALQICRRARRYIYKEVKMRALVFLVALVSFPAFAQDCDAESEAFFSLVATKWAVNDRIKNDPKSFEAEKWVYIWGGAESALEEKNISKKSAQRMARLVAENDYSTNPEVEVNIFEDYWYLSCELQKKGHETAPLAEIEKRSLIECWNTVASREEFQGCLMPLIKRS</sequence>
<keyword evidence="2" id="KW-1185">Reference proteome</keyword>
<organism evidence="1 2">
    <name type="scientific">Gilvimarinus algae</name>
    <dbReference type="NCBI Taxonomy" id="3058037"/>
    <lineage>
        <taxon>Bacteria</taxon>
        <taxon>Pseudomonadati</taxon>
        <taxon>Pseudomonadota</taxon>
        <taxon>Gammaproteobacteria</taxon>
        <taxon>Cellvibrionales</taxon>
        <taxon>Cellvibrionaceae</taxon>
        <taxon>Gilvimarinus</taxon>
    </lineage>
</organism>
<gene>
    <name evidence="1" type="ORF">QWI16_03385</name>
</gene>
<accession>A0ABT8TAQ2</accession>
<dbReference type="EMBL" id="JAULRT010000034">
    <property type="protein sequence ID" value="MDO3381200.1"/>
    <property type="molecule type" value="Genomic_DNA"/>
</dbReference>